<dbReference type="AlphaFoldDB" id="A0A5P8E8A3"/>
<evidence type="ECO:0000256" key="1">
    <source>
        <dbReference type="SAM" id="Phobius"/>
    </source>
</evidence>
<keyword evidence="3" id="KW-1185">Reference proteome</keyword>
<keyword evidence="1" id="KW-0472">Membrane</keyword>
<evidence type="ECO:0000313" key="2">
    <source>
        <dbReference type="EMBL" id="QFQ13255.1"/>
    </source>
</evidence>
<dbReference type="Proteomes" id="UP000249375">
    <property type="component" value="Chromosome"/>
</dbReference>
<dbReference type="OrthoDB" id="1027344at2"/>
<keyword evidence="1" id="KW-1133">Transmembrane helix</keyword>
<proteinExistence type="predicted"/>
<dbReference type="KEGG" id="alq:C7Y71_009695"/>
<feature type="transmembrane region" description="Helical" evidence="1">
    <location>
        <begin position="12"/>
        <end position="29"/>
    </location>
</feature>
<sequence>MSKVIINRILPFGKSYLAICLFGIIFSKRKLNKTELNHERIHSAQQRELLYIPFFIWYILEWLVLLIKYRNGRDAYFNIRFEKEAYRHQSDLTYLKHRKHYRYK</sequence>
<dbReference type="RefSeq" id="WP_111897485.1">
    <property type="nucleotide sequence ID" value="NZ_CP033459.1"/>
</dbReference>
<reference evidence="2 3" key="1">
    <citation type="submission" date="2018-11" db="EMBL/GenBank/DDBJ databases">
        <authorList>
            <person name="Na S.W."/>
            <person name="Baik M."/>
        </authorList>
    </citation>
    <scope>NUCLEOTIDE SEQUENCE [LARGE SCALE GENOMIC DNA]</scope>
    <source>
        <strain evidence="2 3">E39</strain>
    </source>
</reference>
<protein>
    <recommendedName>
        <fullName evidence="4">DUF4157 domain-containing protein</fullName>
    </recommendedName>
</protein>
<evidence type="ECO:0000313" key="3">
    <source>
        <dbReference type="Proteomes" id="UP000249375"/>
    </source>
</evidence>
<evidence type="ECO:0008006" key="4">
    <source>
        <dbReference type="Google" id="ProtNLM"/>
    </source>
</evidence>
<accession>A0A5P8E8A3</accession>
<organism evidence="2 3">
    <name type="scientific">Pseudoprevotella muciniphila</name>
    <dbReference type="NCBI Taxonomy" id="2133944"/>
    <lineage>
        <taxon>Bacteria</taxon>
        <taxon>Pseudomonadati</taxon>
        <taxon>Bacteroidota</taxon>
        <taxon>Bacteroidia</taxon>
        <taxon>Bacteroidales</taxon>
        <taxon>Prevotellaceae</taxon>
        <taxon>Pseudoprevotella</taxon>
    </lineage>
</organism>
<gene>
    <name evidence="2" type="ORF">C7Y71_009695</name>
</gene>
<feature type="transmembrane region" description="Helical" evidence="1">
    <location>
        <begin position="49"/>
        <end position="67"/>
    </location>
</feature>
<keyword evidence="1" id="KW-0812">Transmembrane</keyword>
<name>A0A5P8E8A3_9BACT</name>
<dbReference type="EMBL" id="CP033459">
    <property type="protein sequence ID" value="QFQ13255.1"/>
    <property type="molecule type" value="Genomic_DNA"/>
</dbReference>